<sequence length="80" mass="9209">MGSESKVQHRFLLTSHARGRAPLKNAASHIVLGEIFLPGEWQRPNDLQLDPPCFWNTSKFSRLISLPSFVEWEARNQIHL</sequence>
<gene>
    <name evidence="1" type="ORF">TNCT_732831</name>
</gene>
<name>A0A8X6LEI9_TRICU</name>
<reference evidence="1" key="1">
    <citation type="submission" date="2020-07" db="EMBL/GenBank/DDBJ databases">
        <title>Multicomponent nature underlies the extraordinary mechanical properties of spider dragline silk.</title>
        <authorList>
            <person name="Kono N."/>
            <person name="Nakamura H."/>
            <person name="Mori M."/>
            <person name="Yoshida Y."/>
            <person name="Ohtoshi R."/>
            <person name="Malay A.D."/>
            <person name="Moran D.A.P."/>
            <person name="Tomita M."/>
            <person name="Numata K."/>
            <person name="Arakawa K."/>
        </authorList>
    </citation>
    <scope>NUCLEOTIDE SEQUENCE</scope>
</reference>
<dbReference type="Proteomes" id="UP000887116">
    <property type="component" value="Unassembled WGS sequence"/>
</dbReference>
<dbReference type="AlphaFoldDB" id="A0A8X6LEI9"/>
<evidence type="ECO:0000313" key="2">
    <source>
        <dbReference type="Proteomes" id="UP000887116"/>
    </source>
</evidence>
<dbReference type="EMBL" id="BMAO01015964">
    <property type="protein sequence ID" value="GFR05482.1"/>
    <property type="molecule type" value="Genomic_DNA"/>
</dbReference>
<keyword evidence="2" id="KW-1185">Reference proteome</keyword>
<comment type="caution">
    <text evidence="1">The sequence shown here is derived from an EMBL/GenBank/DDBJ whole genome shotgun (WGS) entry which is preliminary data.</text>
</comment>
<accession>A0A8X6LEI9</accession>
<evidence type="ECO:0000313" key="1">
    <source>
        <dbReference type="EMBL" id="GFR05482.1"/>
    </source>
</evidence>
<protein>
    <submittedName>
        <fullName evidence="1">Uncharacterized protein</fullName>
    </submittedName>
</protein>
<organism evidence="1 2">
    <name type="scientific">Trichonephila clavata</name>
    <name type="common">Joro spider</name>
    <name type="synonym">Nephila clavata</name>
    <dbReference type="NCBI Taxonomy" id="2740835"/>
    <lineage>
        <taxon>Eukaryota</taxon>
        <taxon>Metazoa</taxon>
        <taxon>Ecdysozoa</taxon>
        <taxon>Arthropoda</taxon>
        <taxon>Chelicerata</taxon>
        <taxon>Arachnida</taxon>
        <taxon>Araneae</taxon>
        <taxon>Araneomorphae</taxon>
        <taxon>Entelegynae</taxon>
        <taxon>Araneoidea</taxon>
        <taxon>Nephilidae</taxon>
        <taxon>Trichonephila</taxon>
    </lineage>
</organism>
<dbReference type="OrthoDB" id="10552998at2759"/>
<proteinExistence type="predicted"/>